<dbReference type="AlphaFoldDB" id="A0AAN6PC78"/>
<protein>
    <submittedName>
        <fullName evidence="2">Uncharacterized protein</fullName>
    </submittedName>
</protein>
<evidence type="ECO:0000313" key="3">
    <source>
        <dbReference type="Proteomes" id="UP001303115"/>
    </source>
</evidence>
<dbReference type="EMBL" id="MU854469">
    <property type="protein sequence ID" value="KAK4034702.1"/>
    <property type="molecule type" value="Genomic_DNA"/>
</dbReference>
<keyword evidence="3" id="KW-1185">Reference proteome</keyword>
<sequence length="243" mass="27316">RKAKAYRLGWDKSGFAFKTEDQQFFLNLVEMFFCLVLQTLQPKSLLRWLPKDVRIRDDLRGLNLDVPVTEIRHRAITTIWDSTDPEVLAYARSVVTRNLGAAQAVLQAVQYKPLTDVRRAMGVNFTSGVYRSADAGAGDPTSVEVKCTKCGWTRTDQTPSFVCVTGEYLNRTIGCEKCPLQSSDVKMGRKTASKTFEPVSNQVRSVTKQAVRKRMAKSTAWRDYYEGKGPEPAKGKPTGRPKK</sequence>
<proteinExistence type="predicted"/>
<gene>
    <name evidence="2" type="ORF">C8A01DRAFT_18544</name>
</gene>
<evidence type="ECO:0000313" key="2">
    <source>
        <dbReference type="EMBL" id="KAK4034702.1"/>
    </source>
</evidence>
<reference evidence="3" key="1">
    <citation type="journal article" date="2023" name="Mol. Phylogenet. Evol.">
        <title>Genome-scale phylogeny and comparative genomics of the fungal order Sordariales.</title>
        <authorList>
            <person name="Hensen N."/>
            <person name="Bonometti L."/>
            <person name="Westerberg I."/>
            <person name="Brannstrom I.O."/>
            <person name="Guillou S."/>
            <person name="Cros-Aarteil S."/>
            <person name="Calhoun S."/>
            <person name="Haridas S."/>
            <person name="Kuo A."/>
            <person name="Mondo S."/>
            <person name="Pangilinan J."/>
            <person name="Riley R."/>
            <person name="LaButti K."/>
            <person name="Andreopoulos B."/>
            <person name="Lipzen A."/>
            <person name="Chen C."/>
            <person name="Yan M."/>
            <person name="Daum C."/>
            <person name="Ng V."/>
            <person name="Clum A."/>
            <person name="Steindorff A."/>
            <person name="Ohm R.A."/>
            <person name="Martin F."/>
            <person name="Silar P."/>
            <person name="Natvig D.O."/>
            <person name="Lalanne C."/>
            <person name="Gautier V."/>
            <person name="Ament-Velasquez S.L."/>
            <person name="Kruys A."/>
            <person name="Hutchinson M.I."/>
            <person name="Powell A.J."/>
            <person name="Barry K."/>
            <person name="Miller A.N."/>
            <person name="Grigoriev I.V."/>
            <person name="Debuchy R."/>
            <person name="Gladieux P."/>
            <person name="Hiltunen Thoren M."/>
            <person name="Johannesson H."/>
        </authorList>
    </citation>
    <scope>NUCLEOTIDE SEQUENCE [LARGE SCALE GENOMIC DNA]</scope>
    <source>
        <strain evidence="3">CBS 284.82</strain>
    </source>
</reference>
<comment type="caution">
    <text evidence="2">The sequence shown here is derived from an EMBL/GenBank/DDBJ whole genome shotgun (WGS) entry which is preliminary data.</text>
</comment>
<feature type="region of interest" description="Disordered" evidence="1">
    <location>
        <begin position="205"/>
        <end position="243"/>
    </location>
</feature>
<feature type="compositionally biased region" description="Basic and acidic residues" evidence="1">
    <location>
        <begin position="223"/>
        <end position="234"/>
    </location>
</feature>
<name>A0AAN6PC78_9PEZI</name>
<dbReference type="Proteomes" id="UP001303115">
    <property type="component" value="Unassembled WGS sequence"/>
</dbReference>
<evidence type="ECO:0000256" key="1">
    <source>
        <dbReference type="SAM" id="MobiDB-lite"/>
    </source>
</evidence>
<organism evidence="2 3">
    <name type="scientific">Parachaetomium inaequale</name>
    <dbReference type="NCBI Taxonomy" id="2588326"/>
    <lineage>
        <taxon>Eukaryota</taxon>
        <taxon>Fungi</taxon>
        <taxon>Dikarya</taxon>
        <taxon>Ascomycota</taxon>
        <taxon>Pezizomycotina</taxon>
        <taxon>Sordariomycetes</taxon>
        <taxon>Sordariomycetidae</taxon>
        <taxon>Sordariales</taxon>
        <taxon>Chaetomiaceae</taxon>
        <taxon>Parachaetomium</taxon>
    </lineage>
</organism>
<feature type="non-terminal residue" evidence="2">
    <location>
        <position position="1"/>
    </location>
</feature>
<accession>A0AAN6PC78</accession>